<protein>
    <submittedName>
        <fullName evidence="7">ABC transporter permease</fullName>
    </submittedName>
</protein>
<accession>A0A9D1I566</accession>
<organism evidence="7 8">
    <name type="scientific">Candidatus Fimisoma avicola</name>
    <dbReference type="NCBI Taxonomy" id="2840826"/>
    <lineage>
        <taxon>Bacteria</taxon>
        <taxon>Bacillati</taxon>
        <taxon>Bacillota</taxon>
        <taxon>Clostridia</taxon>
        <taxon>Eubacteriales</taxon>
        <taxon>Candidatus Fimisoma</taxon>
    </lineage>
</organism>
<evidence type="ECO:0000259" key="6">
    <source>
        <dbReference type="Pfam" id="PF12698"/>
    </source>
</evidence>
<feature type="transmembrane region" description="Helical" evidence="5">
    <location>
        <begin position="29"/>
        <end position="49"/>
    </location>
</feature>
<keyword evidence="3 5" id="KW-1133">Transmembrane helix</keyword>
<feature type="domain" description="ABC-2 type transporter transmembrane" evidence="6">
    <location>
        <begin position="77"/>
        <end position="287"/>
    </location>
</feature>
<proteinExistence type="predicted"/>
<sequence>MNKQGSFTGIGKVYNFTLTQLFKNKANMASFLVLVAVAALAVPVMALFMGDGETGVTFMTDVMTIDEFLGQDQISYDSRYTLQYAYSIIVMIVCIFSCTYIVRAIIEEKSSKLVETLMVSIRSEAMIMGKILAVISFVAIMVIAIVLAFALSYFVTGMFMDTSFIGRILENAGITSQTMNLGFDMIAAVVISILIGCLMLSLIAALSGAGCSTMEDMESANMAATMIILACYLVTVFAAPFGSGPAVILSLCPFISAFAAPTYYVTGDIGLAILILSWVIQIVCIFLLYKLSGKIYDSLIMYKGSRMKLGKIFSMALGRKEGK</sequence>
<gene>
    <name evidence="7" type="ORF">IAD16_01905</name>
</gene>
<feature type="transmembrane region" description="Helical" evidence="5">
    <location>
        <begin position="269"/>
        <end position="289"/>
    </location>
</feature>
<evidence type="ECO:0000256" key="2">
    <source>
        <dbReference type="ARBA" id="ARBA00022692"/>
    </source>
</evidence>
<feature type="transmembrane region" description="Helical" evidence="5">
    <location>
        <begin position="227"/>
        <end position="249"/>
    </location>
</feature>
<evidence type="ECO:0000313" key="7">
    <source>
        <dbReference type="EMBL" id="HIU27120.1"/>
    </source>
</evidence>
<dbReference type="Proteomes" id="UP000824091">
    <property type="component" value="Unassembled WGS sequence"/>
</dbReference>
<evidence type="ECO:0000256" key="4">
    <source>
        <dbReference type="ARBA" id="ARBA00023136"/>
    </source>
</evidence>
<evidence type="ECO:0000256" key="5">
    <source>
        <dbReference type="SAM" id="Phobius"/>
    </source>
</evidence>
<dbReference type="Pfam" id="PF12698">
    <property type="entry name" value="ABC2_membrane_3"/>
    <property type="match status" value="1"/>
</dbReference>
<dbReference type="GO" id="GO:0140359">
    <property type="term" value="F:ABC-type transporter activity"/>
    <property type="evidence" value="ECO:0007669"/>
    <property type="project" value="InterPro"/>
</dbReference>
<evidence type="ECO:0000256" key="3">
    <source>
        <dbReference type="ARBA" id="ARBA00022989"/>
    </source>
</evidence>
<evidence type="ECO:0000256" key="1">
    <source>
        <dbReference type="ARBA" id="ARBA00004141"/>
    </source>
</evidence>
<feature type="transmembrane region" description="Helical" evidence="5">
    <location>
        <begin position="84"/>
        <end position="106"/>
    </location>
</feature>
<keyword evidence="2 5" id="KW-0812">Transmembrane</keyword>
<feature type="transmembrane region" description="Helical" evidence="5">
    <location>
        <begin position="185"/>
        <end position="206"/>
    </location>
</feature>
<dbReference type="GO" id="GO:0016020">
    <property type="term" value="C:membrane"/>
    <property type="evidence" value="ECO:0007669"/>
    <property type="project" value="UniProtKB-SubCell"/>
</dbReference>
<dbReference type="EMBL" id="DVMO01000031">
    <property type="protein sequence ID" value="HIU27120.1"/>
    <property type="molecule type" value="Genomic_DNA"/>
</dbReference>
<reference evidence="7" key="2">
    <citation type="journal article" date="2021" name="PeerJ">
        <title>Extensive microbial diversity within the chicken gut microbiome revealed by metagenomics and culture.</title>
        <authorList>
            <person name="Gilroy R."/>
            <person name="Ravi A."/>
            <person name="Getino M."/>
            <person name="Pursley I."/>
            <person name="Horton D.L."/>
            <person name="Alikhan N.F."/>
            <person name="Baker D."/>
            <person name="Gharbi K."/>
            <person name="Hall N."/>
            <person name="Watson M."/>
            <person name="Adriaenssens E.M."/>
            <person name="Foster-Nyarko E."/>
            <person name="Jarju S."/>
            <person name="Secka A."/>
            <person name="Antonio M."/>
            <person name="Oren A."/>
            <person name="Chaudhuri R.R."/>
            <person name="La Ragione R."/>
            <person name="Hildebrand F."/>
            <person name="Pallen M.J."/>
        </authorList>
    </citation>
    <scope>NUCLEOTIDE SEQUENCE</scope>
    <source>
        <strain evidence="7">11300</strain>
    </source>
</reference>
<name>A0A9D1I566_9FIRM</name>
<dbReference type="AlphaFoldDB" id="A0A9D1I566"/>
<evidence type="ECO:0000313" key="8">
    <source>
        <dbReference type="Proteomes" id="UP000824091"/>
    </source>
</evidence>
<comment type="caution">
    <text evidence="7">The sequence shown here is derived from an EMBL/GenBank/DDBJ whole genome shotgun (WGS) entry which is preliminary data.</text>
</comment>
<dbReference type="InterPro" id="IPR013525">
    <property type="entry name" value="ABC2_TM"/>
</dbReference>
<reference evidence="7" key="1">
    <citation type="submission" date="2020-10" db="EMBL/GenBank/DDBJ databases">
        <authorList>
            <person name="Gilroy R."/>
        </authorList>
    </citation>
    <scope>NUCLEOTIDE SEQUENCE</scope>
    <source>
        <strain evidence="7">11300</strain>
    </source>
</reference>
<feature type="transmembrane region" description="Helical" evidence="5">
    <location>
        <begin position="127"/>
        <end position="154"/>
    </location>
</feature>
<comment type="subcellular location">
    <subcellularLocation>
        <location evidence="1">Membrane</location>
        <topology evidence="1">Multi-pass membrane protein</topology>
    </subcellularLocation>
</comment>
<keyword evidence="4 5" id="KW-0472">Membrane</keyword>